<dbReference type="PANTHER" id="PTHR43557">
    <property type="entry name" value="APOPTOSIS-INDUCING FACTOR 1"/>
    <property type="match status" value="1"/>
</dbReference>
<comment type="caution">
    <text evidence="7">The sequence shown here is derived from an EMBL/GenBank/DDBJ whole genome shotgun (WGS) entry which is preliminary data.</text>
</comment>
<dbReference type="RefSeq" id="WP_387401621.1">
    <property type="nucleotide sequence ID" value="NZ_JBIAMT010000010.1"/>
</dbReference>
<evidence type="ECO:0000256" key="2">
    <source>
        <dbReference type="ARBA" id="ARBA00022630"/>
    </source>
</evidence>
<dbReference type="PANTHER" id="PTHR43557:SF2">
    <property type="entry name" value="RIESKE DOMAIN-CONTAINING PROTEIN-RELATED"/>
    <property type="match status" value="1"/>
</dbReference>
<keyword evidence="8" id="KW-1185">Reference proteome</keyword>
<name>A0ABW6PES9_9NOCA</name>
<evidence type="ECO:0000256" key="3">
    <source>
        <dbReference type="ARBA" id="ARBA00022827"/>
    </source>
</evidence>
<dbReference type="Proteomes" id="UP001601442">
    <property type="component" value="Unassembled WGS sequence"/>
</dbReference>
<evidence type="ECO:0000313" key="7">
    <source>
        <dbReference type="EMBL" id="MFF0501597.1"/>
    </source>
</evidence>
<dbReference type="Pfam" id="PF07992">
    <property type="entry name" value="Pyr_redox_2"/>
    <property type="match status" value="1"/>
</dbReference>
<dbReference type="Gene3D" id="3.50.50.60">
    <property type="entry name" value="FAD/NAD(P)-binding domain"/>
    <property type="match status" value="2"/>
</dbReference>
<evidence type="ECO:0000256" key="4">
    <source>
        <dbReference type="ARBA" id="ARBA00023002"/>
    </source>
</evidence>
<proteinExistence type="predicted"/>
<dbReference type="PRINTS" id="PR00469">
    <property type="entry name" value="PNDRDTASEII"/>
</dbReference>
<dbReference type="Gene3D" id="3.30.390.30">
    <property type="match status" value="1"/>
</dbReference>
<dbReference type="InterPro" id="IPR016156">
    <property type="entry name" value="FAD/NAD-linked_Rdtase_dimer_sf"/>
</dbReference>
<keyword evidence="4" id="KW-0560">Oxidoreductase</keyword>
<evidence type="ECO:0000256" key="1">
    <source>
        <dbReference type="ARBA" id="ARBA00001974"/>
    </source>
</evidence>
<dbReference type="PRINTS" id="PR00368">
    <property type="entry name" value="FADPNR"/>
</dbReference>
<gene>
    <name evidence="7" type="ORF">ACFYU5_34740</name>
</gene>
<keyword evidence="3" id="KW-0274">FAD</keyword>
<evidence type="ECO:0000256" key="5">
    <source>
        <dbReference type="SAM" id="MobiDB-lite"/>
    </source>
</evidence>
<accession>A0ABW6PES9</accession>
<evidence type="ECO:0000313" key="8">
    <source>
        <dbReference type="Proteomes" id="UP001601442"/>
    </source>
</evidence>
<dbReference type="EMBL" id="JBIAMT010000010">
    <property type="protein sequence ID" value="MFF0501597.1"/>
    <property type="molecule type" value="Genomic_DNA"/>
</dbReference>
<feature type="region of interest" description="Disordered" evidence="5">
    <location>
        <begin position="364"/>
        <end position="392"/>
    </location>
</feature>
<reference evidence="7 8" key="1">
    <citation type="submission" date="2024-10" db="EMBL/GenBank/DDBJ databases">
        <title>The Natural Products Discovery Center: Release of the First 8490 Sequenced Strains for Exploring Actinobacteria Biosynthetic Diversity.</title>
        <authorList>
            <person name="Kalkreuter E."/>
            <person name="Kautsar S.A."/>
            <person name="Yang D."/>
            <person name="Bader C.D."/>
            <person name="Teijaro C.N."/>
            <person name="Fluegel L."/>
            <person name="Davis C.M."/>
            <person name="Simpson J.R."/>
            <person name="Lauterbach L."/>
            <person name="Steele A.D."/>
            <person name="Gui C."/>
            <person name="Meng S."/>
            <person name="Li G."/>
            <person name="Viehrig K."/>
            <person name="Ye F."/>
            <person name="Su P."/>
            <person name="Kiefer A.F."/>
            <person name="Nichols A."/>
            <person name="Cepeda A.J."/>
            <person name="Yan W."/>
            <person name="Fan B."/>
            <person name="Jiang Y."/>
            <person name="Adhikari A."/>
            <person name="Zheng C.-J."/>
            <person name="Schuster L."/>
            <person name="Cowan T.M."/>
            <person name="Smanski M.J."/>
            <person name="Chevrette M.G."/>
            <person name="De Carvalho L.P.S."/>
            <person name="Shen B."/>
        </authorList>
    </citation>
    <scope>NUCLEOTIDE SEQUENCE [LARGE SCALE GENOMIC DNA]</scope>
    <source>
        <strain evidence="7 8">NPDC004119</strain>
    </source>
</reference>
<feature type="compositionally biased region" description="Basic and acidic residues" evidence="5">
    <location>
        <begin position="378"/>
        <end position="392"/>
    </location>
</feature>
<comment type="cofactor">
    <cofactor evidence="1">
        <name>FAD</name>
        <dbReference type="ChEBI" id="CHEBI:57692"/>
    </cofactor>
</comment>
<feature type="domain" description="FAD/NAD(P)-binding" evidence="6">
    <location>
        <begin position="3"/>
        <end position="282"/>
    </location>
</feature>
<dbReference type="InterPro" id="IPR023753">
    <property type="entry name" value="FAD/NAD-binding_dom"/>
</dbReference>
<dbReference type="SUPFAM" id="SSF55424">
    <property type="entry name" value="FAD/NAD-linked reductases, dimerisation (C-terminal) domain"/>
    <property type="match status" value="1"/>
</dbReference>
<organism evidence="7 8">
    <name type="scientific">Nocardia aobensis</name>
    <dbReference type="NCBI Taxonomy" id="257277"/>
    <lineage>
        <taxon>Bacteria</taxon>
        <taxon>Bacillati</taxon>
        <taxon>Actinomycetota</taxon>
        <taxon>Actinomycetes</taxon>
        <taxon>Mycobacteriales</taxon>
        <taxon>Nocardiaceae</taxon>
        <taxon>Nocardia</taxon>
    </lineage>
</organism>
<evidence type="ECO:0000259" key="6">
    <source>
        <dbReference type="Pfam" id="PF07992"/>
    </source>
</evidence>
<dbReference type="InterPro" id="IPR036188">
    <property type="entry name" value="FAD/NAD-bd_sf"/>
</dbReference>
<protein>
    <submittedName>
        <fullName evidence="7">NAD(P)/FAD-dependent oxidoreductase</fullName>
    </submittedName>
</protein>
<dbReference type="InterPro" id="IPR050446">
    <property type="entry name" value="FAD-oxidoreductase/Apoptosis"/>
</dbReference>
<keyword evidence="2" id="KW-0285">Flavoprotein</keyword>
<sequence>MKRVVVVGGSIAGLTAAEALRAGGFDGRLTMLSEELHLPYSRVPLSKGVLAGREPLESASLPAPSEGIEFRAGVRATGLDIERRTVTFGDGETEPYDGLVIATGARARRLPDTEAGAAFAVRTLDDAAMLRARLPGANSVIVLGGGFLGMEVASTCRALGLDVTAVDRVPPLRRLVGPWLARLVMDAARDHGVKFRLAGDGVAVIDQQTVRLGGTVLTADVIVSAVGDEPNVSWLHDSGLPLGAGVVADDCCRVVPGVAAAGDVVARDGVRNPHWTNAIEQGRAAATALLHGDAAEPYRPNPYFWTEQFGLNIKISGQLPTVGDPTILAGSVEDRSLLLRWNHGGPPTAVAINHRIAVDRLKLHGAGAPHKSSSSASRHRETHVERCPDAGG</sequence>
<dbReference type="SUPFAM" id="SSF51905">
    <property type="entry name" value="FAD/NAD(P)-binding domain"/>
    <property type="match status" value="2"/>
</dbReference>